<evidence type="ECO:0000259" key="9">
    <source>
        <dbReference type="Pfam" id="PF06750"/>
    </source>
</evidence>
<dbReference type="Gene3D" id="1.20.120.1220">
    <property type="match status" value="1"/>
</dbReference>
<dbReference type="PANTHER" id="PTHR30487:SF0">
    <property type="entry name" value="PREPILIN LEADER PEPTIDASE_N-METHYLTRANSFERASE-RELATED"/>
    <property type="match status" value="1"/>
</dbReference>
<evidence type="ECO:0000256" key="4">
    <source>
        <dbReference type="ARBA" id="ARBA00022692"/>
    </source>
</evidence>
<comment type="similarity">
    <text evidence="2">Belongs to the peptidase A24 family.</text>
</comment>
<feature type="domain" description="Prepilin type IV endopeptidase peptidase" evidence="8">
    <location>
        <begin position="111"/>
        <end position="220"/>
    </location>
</feature>
<dbReference type="GO" id="GO:0005886">
    <property type="term" value="C:plasma membrane"/>
    <property type="evidence" value="ECO:0007669"/>
    <property type="project" value="UniProtKB-SubCell"/>
</dbReference>
<keyword evidence="4 7" id="KW-0812">Transmembrane</keyword>
<comment type="caution">
    <text evidence="10">The sequence shown here is derived from an EMBL/GenBank/DDBJ whole genome shotgun (WGS) entry which is preliminary data.</text>
</comment>
<gene>
    <name evidence="10" type="ORF">COU47_02025</name>
</gene>
<keyword evidence="5 7" id="KW-1133">Transmembrane helix</keyword>
<dbReference type="InterPro" id="IPR050882">
    <property type="entry name" value="Prepilin_peptidase/N-MTase"/>
</dbReference>
<feature type="domain" description="Prepilin peptidase A24 N-terminal" evidence="9">
    <location>
        <begin position="7"/>
        <end position="88"/>
    </location>
</feature>
<proteinExistence type="inferred from homology"/>
<feature type="transmembrane region" description="Helical" evidence="7">
    <location>
        <begin position="237"/>
        <end position="260"/>
    </location>
</feature>
<sequence>MTFFAFLFGLIFGSFANVILLRLNTGESLVRRGSRCFSCGKPIRWFDLIPLLSFFALKGKCRDCKSRISWQYPLVEFGSGLLFLLVFLYIHPPFFISFGLFLYILCVTVAWFFLWIAALYDIRHMILPDVLLAVAFAFGVGGFALGCQFANAGCSLESIAYQLGVAVLGFLFFFFLWLVSRGRWMGLGDAKFVIAIAPLLSPYMLLLALMLSFLFGTVISVVLLAFQRAGFKTQVPFGPFLFAGAFVSFLAGSNILAWYIGLFS</sequence>
<evidence type="ECO:0000256" key="2">
    <source>
        <dbReference type="ARBA" id="ARBA00005801"/>
    </source>
</evidence>
<feature type="transmembrane region" description="Helical" evidence="7">
    <location>
        <begin position="6"/>
        <end position="25"/>
    </location>
</feature>
<dbReference type="Pfam" id="PF01478">
    <property type="entry name" value="Peptidase_A24"/>
    <property type="match status" value="1"/>
</dbReference>
<evidence type="ECO:0000259" key="8">
    <source>
        <dbReference type="Pfam" id="PF01478"/>
    </source>
</evidence>
<protein>
    <submittedName>
        <fullName evidence="10">Prepilin peptidase</fullName>
    </submittedName>
</protein>
<dbReference type="PANTHER" id="PTHR30487">
    <property type="entry name" value="TYPE 4 PREPILIN-LIKE PROTEINS LEADER PEPTIDE-PROCESSING ENZYME"/>
    <property type="match status" value="1"/>
</dbReference>
<dbReference type="EMBL" id="PFCO01000004">
    <property type="protein sequence ID" value="PIR69661.1"/>
    <property type="molecule type" value="Genomic_DNA"/>
</dbReference>
<evidence type="ECO:0000313" key="11">
    <source>
        <dbReference type="Proteomes" id="UP000231503"/>
    </source>
</evidence>
<evidence type="ECO:0000256" key="1">
    <source>
        <dbReference type="ARBA" id="ARBA00004651"/>
    </source>
</evidence>
<feature type="transmembrane region" description="Helical" evidence="7">
    <location>
        <begin position="159"/>
        <end position="180"/>
    </location>
</feature>
<evidence type="ECO:0000256" key="3">
    <source>
        <dbReference type="ARBA" id="ARBA00022475"/>
    </source>
</evidence>
<dbReference type="GO" id="GO:0006465">
    <property type="term" value="P:signal peptide processing"/>
    <property type="evidence" value="ECO:0007669"/>
    <property type="project" value="TreeGrafter"/>
</dbReference>
<organism evidence="10 11">
    <name type="scientific">Candidatus Niyogibacteria bacterium CG10_big_fil_rev_8_21_14_0_10_46_36</name>
    <dbReference type="NCBI Taxonomy" id="1974726"/>
    <lineage>
        <taxon>Bacteria</taxon>
        <taxon>Candidatus Niyogiibacteriota</taxon>
    </lineage>
</organism>
<accession>A0A2H0TDP2</accession>
<dbReference type="AlphaFoldDB" id="A0A2H0TDP2"/>
<evidence type="ECO:0000256" key="5">
    <source>
        <dbReference type="ARBA" id="ARBA00022989"/>
    </source>
</evidence>
<name>A0A2H0TDP2_9BACT</name>
<comment type="subcellular location">
    <subcellularLocation>
        <location evidence="1">Cell membrane</location>
        <topology evidence="1">Multi-pass membrane protein</topology>
    </subcellularLocation>
</comment>
<feature type="transmembrane region" description="Helical" evidence="7">
    <location>
        <begin position="96"/>
        <end position="118"/>
    </location>
</feature>
<evidence type="ECO:0000313" key="10">
    <source>
        <dbReference type="EMBL" id="PIR69661.1"/>
    </source>
</evidence>
<dbReference type="Pfam" id="PF06750">
    <property type="entry name" value="A24_N_bact"/>
    <property type="match status" value="1"/>
</dbReference>
<keyword evidence="6 7" id="KW-0472">Membrane</keyword>
<dbReference type="InterPro" id="IPR010627">
    <property type="entry name" value="Prepilin_pept_A24_N"/>
</dbReference>
<dbReference type="InterPro" id="IPR000045">
    <property type="entry name" value="Prepilin_IV_endopep_pep"/>
</dbReference>
<feature type="transmembrane region" description="Helical" evidence="7">
    <location>
        <begin position="72"/>
        <end position="90"/>
    </location>
</feature>
<evidence type="ECO:0000256" key="7">
    <source>
        <dbReference type="SAM" id="Phobius"/>
    </source>
</evidence>
<evidence type="ECO:0000256" key="6">
    <source>
        <dbReference type="ARBA" id="ARBA00023136"/>
    </source>
</evidence>
<dbReference type="GO" id="GO:0004190">
    <property type="term" value="F:aspartic-type endopeptidase activity"/>
    <property type="evidence" value="ECO:0007669"/>
    <property type="project" value="InterPro"/>
</dbReference>
<dbReference type="Proteomes" id="UP000231503">
    <property type="component" value="Unassembled WGS sequence"/>
</dbReference>
<keyword evidence="3" id="KW-1003">Cell membrane</keyword>
<feature type="transmembrane region" description="Helical" evidence="7">
    <location>
        <begin position="130"/>
        <end position="153"/>
    </location>
</feature>
<feature type="transmembrane region" description="Helical" evidence="7">
    <location>
        <begin position="192"/>
        <end position="225"/>
    </location>
</feature>
<reference evidence="11" key="1">
    <citation type="submission" date="2017-09" db="EMBL/GenBank/DDBJ databases">
        <title>Depth-based differentiation of microbial function through sediment-hosted aquifers and enrichment of novel symbionts in the deep terrestrial subsurface.</title>
        <authorList>
            <person name="Probst A.J."/>
            <person name="Ladd B."/>
            <person name="Jarett J.K."/>
            <person name="Geller-Mcgrath D.E."/>
            <person name="Sieber C.M.K."/>
            <person name="Emerson J.B."/>
            <person name="Anantharaman K."/>
            <person name="Thomas B.C."/>
            <person name="Malmstrom R."/>
            <person name="Stieglmeier M."/>
            <person name="Klingl A."/>
            <person name="Woyke T."/>
            <person name="Ryan C.M."/>
            <person name="Banfield J.F."/>
        </authorList>
    </citation>
    <scope>NUCLEOTIDE SEQUENCE [LARGE SCALE GENOMIC DNA]</scope>
</reference>